<dbReference type="PRINTS" id="PR00344">
    <property type="entry name" value="BCTRLSENSOR"/>
</dbReference>
<dbReference type="KEGG" id="nkf:Nkreftii_000082"/>
<dbReference type="Gene3D" id="1.10.287.130">
    <property type="match status" value="1"/>
</dbReference>
<dbReference type="InterPro" id="IPR036097">
    <property type="entry name" value="HisK_dim/P_sf"/>
</dbReference>
<dbReference type="SUPFAM" id="SSF55785">
    <property type="entry name" value="PYP-like sensor domain (PAS domain)"/>
    <property type="match status" value="2"/>
</dbReference>
<dbReference type="GO" id="GO:0000155">
    <property type="term" value="F:phosphorelay sensor kinase activity"/>
    <property type="evidence" value="ECO:0007669"/>
    <property type="project" value="InterPro"/>
</dbReference>
<proteinExistence type="predicted"/>
<dbReference type="SMART" id="SM00387">
    <property type="entry name" value="HATPase_c"/>
    <property type="match status" value="1"/>
</dbReference>
<dbReference type="PROSITE" id="PS50109">
    <property type="entry name" value="HIS_KIN"/>
    <property type="match status" value="1"/>
</dbReference>
<dbReference type="InterPro" id="IPR000700">
    <property type="entry name" value="PAS-assoc_C"/>
</dbReference>
<dbReference type="AlphaFoldDB" id="A0A7S8FAI9"/>
<dbReference type="SUPFAM" id="SSF55874">
    <property type="entry name" value="ATPase domain of HSP90 chaperone/DNA topoisomerase II/histidine kinase"/>
    <property type="match status" value="1"/>
</dbReference>
<protein>
    <recommendedName>
        <fullName evidence="2">histidine kinase</fullName>
        <ecNumber evidence="2">2.7.13.3</ecNumber>
    </recommendedName>
</protein>
<reference evidence="12" key="1">
    <citation type="journal article" date="2020" name="ISME J.">
        <title>Enrichment and physiological characterization of a novel comammox Nitrospira indicates ammonium inhibition of complete nitrification.</title>
        <authorList>
            <person name="Sakoula D."/>
            <person name="Koch H."/>
            <person name="Frank J."/>
            <person name="Jetten M.S.M."/>
            <person name="van Kessel M.A.H.J."/>
            <person name="Lucker S."/>
        </authorList>
    </citation>
    <scope>NUCLEOTIDE SEQUENCE [LARGE SCALE GENOMIC DNA]</scope>
    <source>
        <strain evidence="12">Comreactor17</strain>
    </source>
</reference>
<dbReference type="InterPro" id="IPR003594">
    <property type="entry name" value="HATPase_dom"/>
</dbReference>
<dbReference type="PANTHER" id="PTHR43065">
    <property type="entry name" value="SENSOR HISTIDINE KINASE"/>
    <property type="match status" value="1"/>
</dbReference>
<dbReference type="InterPro" id="IPR005467">
    <property type="entry name" value="His_kinase_dom"/>
</dbReference>
<dbReference type="SMART" id="SM00091">
    <property type="entry name" value="PAS"/>
    <property type="match status" value="2"/>
</dbReference>
<evidence type="ECO:0000256" key="7">
    <source>
        <dbReference type="ARBA" id="ARBA00022840"/>
    </source>
</evidence>
<keyword evidence="8" id="KW-0902">Two-component regulatory system</keyword>
<dbReference type="PANTHER" id="PTHR43065:SF10">
    <property type="entry name" value="PEROXIDE STRESS-ACTIVATED HISTIDINE KINASE MAK3"/>
    <property type="match status" value="1"/>
</dbReference>
<dbReference type="Gene3D" id="3.30.565.10">
    <property type="entry name" value="Histidine kinase-like ATPase, C-terminal domain"/>
    <property type="match status" value="1"/>
</dbReference>
<dbReference type="Pfam" id="PF00512">
    <property type="entry name" value="HisKA"/>
    <property type="match status" value="1"/>
</dbReference>
<name>A0A7S8FAI9_9BACT</name>
<comment type="catalytic activity">
    <reaction evidence="1">
        <text>ATP + protein L-histidine = ADP + protein N-phospho-L-histidine.</text>
        <dbReference type="EC" id="2.7.13.3"/>
    </reaction>
</comment>
<dbReference type="Gene3D" id="3.30.450.20">
    <property type="entry name" value="PAS domain"/>
    <property type="match status" value="2"/>
</dbReference>
<dbReference type="CDD" id="cd00082">
    <property type="entry name" value="HisKA"/>
    <property type="match status" value="1"/>
</dbReference>
<accession>A0A7S8FAI9</accession>
<dbReference type="FunFam" id="3.30.565.10:FF:000006">
    <property type="entry name" value="Sensor histidine kinase WalK"/>
    <property type="match status" value="1"/>
</dbReference>
<evidence type="ECO:0000256" key="4">
    <source>
        <dbReference type="ARBA" id="ARBA00022679"/>
    </source>
</evidence>
<dbReference type="InterPro" id="IPR035965">
    <property type="entry name" value="PAS-like_dom_sf"/>
</dbReference>
<feature type="domain" description="PAC" evidence="11">
    <location>
        <begin position="362"/>
        <end position="412"/>
    </location>
</feature>
<evidence type="ECO:0000256" key="3">
    <source>
        <dbReference type="ARBA" id="ARBA00022553"/>
    </source>
</evidence>
<dbReference type="InterPro" id="IPR004358">
    <property type="entry name" value="Sig_transdc_His_kin-like_C"/>
</dbReference>
<keyword evidence="4 12" id="KW-0808">Transferase</keyword>
<keyword evidence="3" id="KW-0597">Phosphoprotein</keyword>
<dbReference type="Pfam" id="PF02518">
    <property type="entry name" value="HATPase_c"/>
    <property type="match status" value="1"/>
</dbReference>
<dbReference type="SMART" id="SM00388">
    <property type="entry name" value="HisKA"/>
    <property type="match status" value="1"/>
</dbReference>
<feature type="domain" description="Histidine kinase" evidence="9">
    <location>
        <begin position="425"/>
        <end position="633"/>
    </location>
</feature>
<evidence type="ECO:0000256" key="8">
    <source>
        <dbReference type="ARBA" id="ARBA00023012"/>
    </source>
</evidence>
<dbReference type="EC" id="2.7.13.3" evidence="2"/>
<dbReference type="InterPro" id="IPR036890">
    <property type="entry name" value="HATPase_C_sf"/>
</dbReference>
<evidence type="ECO:0000256" key="2">
    <source>
        <dbReference type="ARBA" id="ARBA00012438"/>
    </source>
</evidence>
<keyword evidence="5" id="KW-0547">Nucleotide-binding</keyword>
<dbReference type="EMBL" id="CP047423">
    <property type="protein sequence ID" value="QPD02308.1"/>
    <property type="molecule type" value="Genomic_DNA"/>
</dbReference>
<dbReference type="PROSITE" id="PS50112">
    <property type="entry name" value="PAS"/>
    <property type="match status" value="2"/>
</dbReference>
<dbReference type="NCBIfam" id="TIGR00229">
    <property type="entry name" value="sensory_box"/>
    <property type="match status" value="2"/>
</dbReference>
<dbReference type="CDD" id="cd00130">
    <property type="entry name" value="PAS"/>
    <property type="match status" value="2"/>
</dbReference>
<dbReference type="GO" id="GO:0005524">
    <property type="term" value="F:ATP binding"/>
    <property type="evidence" value="ECO:0007669"/>
    <property type="project" value="UniProtKB-KW"/>
</dbReference>
<dbReference type="Proteomes" id="UP000593737">
    <property type="component" value="Chromosome"/>
</dbReference>
<organism evidence="12">
    <name type="scientific">Candidatus Nitrospira kreftii</name>
    <dbReference type="NCBI Taxonomy" id="2652173"/>
    <lineage>
        <taxon>Bacteria</taxon>
        <taxon>Pseudomonadati</taxon>
        <taxon>Nitrospirota</taxon>
        <taxon>Nitrospiria</taxon>
        <taxon>Nitrospirales</taxon>
        <taxon>Nitrospiraceae</taxon>
        <taxon>Nitrospira</taxon>
    </lineage>
</organism>
<evidence type="ECO:0000313" key="12">
    <source>
        <dbReference type="EMBL" id="QPD02308.1"/>
    </source>
</evidence>
<evidence type="ECO:0000256" key="5">
    <source>
        <dbReference type="ARBA" id="ARBA00022741"/>
    </source>
</evidence>
<dbReference type="SUPFAM" id="SSF47384">
    <property type="entry name" value="Homodimeric domain of signal transducing histidine kinase"/>
    <property type="match status" value="1"/>
</dbReference>
<evidence type="ECO:0000259" key="9">
    <source>
        <dbReference type="PROSITE" id="PS50109"/>
    </source>
</evidence>
<sequence>MDHVRFVDSHMMRAVPWMIPFLTVGIFVVDLLAPAGIAVSILYAIPILLTFFSPRAHDPLYFAAAATALTWIDLLVKPAGVPIPYAVSNRALGTMLIWGIAIGLIRYKRTHQELKSARVEQAHAEGLMMAAQEARYYADRDAVRAAVGRNEAEEQLLISRLRLESIIESAMDAIITVDEEQRVVLFNRAAEQMFGCSTREAIGQPLDRFIPARYRDAHRQHVQTFGQSGVTTRMMGKLGAVVGLRSNGEEFPIEAAISHIAVEKRKYSTVILRDITERERAVRLVRQSEERYRRLIAVSPYAILVNRGDRIVFANDQAIKLFGAVKADEILGKALVDLFHPDCHAVIRDRIHGLFEGSAQVPMLEEKIVSLDGRVVEIEVSVARFADEEGPAILIMLRDVSAQRRLLEQLRRTERIAELGTLASGMAHEIGTPMNVILGRAEYLMDRVTEEPIKKGLHTIITQVERITKVMNQLLSFARRKAPERRPLDLRRVMEDSTEIFQERLARNQIHVEMALIDSCPLVLADADQMSQVVINLIMNAVHAMPDGGTLRVGLAPAQQMVELTIADTGHGMPKELVKKIFEPFFTTKEFGQGTGLGLTVVKGIIEEHQGSIVVESEEGKGTTIKVLLPLASTS</sequence>
<dbReference type="Pfam" id="PF13426">
    <property type="entry name" value="PAS_9"/>
    <property type="match status" value="2"/>
</dbReference>
<feature type="domain" description="PAS" evidence="10">
    <location>
        <begin position="159"/>
        <end position="204"/>
    </location>
</feature>
<dbReference type="InterPro" id="IPR000014">
    <property type="entry name" value="PAS"/>
</dbReference>
<dbReference type="InterPro" id="IPR003661">
    <property type="entry name" value="HisK_dim/P_dom"/>
</dbReference>
<evidence type="ECO:0000259" key="11">
    <source>
        <dbReference type="PROSITE" id="PS50113"/>
    </source>
</evidence>
<evidence type="ECO:0000256" key="6">
    <source>
        <dbReference type="ARBA" id="ARBA00022777"/>
    </source>
</evidence>
<gene>
    <name evidence="12" type="ORF">Nkreftii_000082</name>
</gene>
<dbReference type="PROSITE" id="PS50113">
    <property type="entry name" value="PAC"/>
    <property type="match status" value="1"/>
</dbReference>
<feature type="domain" description="PAS" evidence="10">
    <location>
        <begin position="288"/>
        <end position="358"/>
    </location>
</feature>
<keyword evidence="7" id="KW-0067">ATP-binding</keyword>
<evidence type="ECO:0000256" key="1">
    <source>
        <dbReference type="ARBA" id="ARBA00000085"/>
    </source>
</evidence>
<keyword evidence="6 12" id="KW-0418">Kinase</keyword>
<evidence type="ECO:0000259" key="10">
    <source>
        <dbReference type="PROSITE" id="PS50112"/>
    </source>
</evidence>